<reference evidence="3" key="2">
    <citation type="submission" date="2015-01" db="EMBL/GenBank/DDBJ databases">
        <title>Evolutionary Origins and Diversification of the Mycorrhizal Mutualists.</title>
        <authorList>
            <consortium name="DOE Joint Genome Institute"/>
            <consortium name="Mycorrhizal Genomics Consortium"/>
            <person name="Kohler A."/>
            <person name="Kuo A."/>
            <person name="Nagy L.G."/>
            <person name="Floudas D."/>
            <person name="Copeland A."/>
            <person name="Barry K.W."/>
            <person name="Cichocki N."/>
            <person name="Veneault-Fourrey C."/>
            <person name="LaButti K."/>
            <person name="Lindquist E.A."/>
            <person name="Lipzen A."/>
            <person name="Lundell T."/>
            <person name="Morin E."/>
            <person name="Murat C."/>
            <person name="Riley R."/>
            <person name="Ohm R."/>
            <person name="Sun H."/>
            <person name="Tunlid A."/>
            <person name="Henrissat B."/>
            <person name="Grigoriev I.V."/>
            <person name="Hibbett D.S."/>
            <person name="Martin F."/>
        </authorList>
    </citation>
    <scope>NUCLEOTIDE SEQUENCE [LARGE SCALE GENOMIC DNA]</scope>
    <source>
        <strain evidence="3">F 1598</strain>
    </source>
</reference>
<gene>
    <name evidence="2" type="ORF">PILCRDRAFT_185</name>
</gene>
<organism evidence="2 3">
    <name type="scientific">Piloderma croceum (strain F 1598)</name>
    <dbReference type="NCBI Taxonomy" id="765440"/>
    <lineage>
        <taxon>Eukaryota</taxon>
        <taxon>Fungi</taxon>
        <taxon>Dikarya</taxon>
        <taxon>Basidiomycota</taxon>
        <taxon>Agaricomycotina</taxon>
        <taxon>Agaricomycetes</taxon>
        <taxon>Agaricomycetidae</taxon>
        <taxon>Atheliales</taxon>
        <taxon>Atheliaceae</taxon>
        <taxon>Piloderma</taxon>
    </lineage>
</organism>
<feature type="transmembrane region" description="Helical" evidence="1">
    <location>
        <begin position="80"/>
        <end position="108"/>
    </location>
</feature>
<protein>
    <recommendedName>
        <fullName evidence="4">MARVEL domain-containing protein</fullName>
    </recommendedName>
</protein>
<accession>A0A0C3BZS8</accession>
<proteinExistence type="predicted"/>
<feature type="transmembrane region" description="Helical" evidence="1">
    <location>
        <begin position="179"/>
        <end position="203"/>
    </location>
</feature>
<dbReference type="HOGENOM" id="CLU_082451_0_0_1"/>
<dbReference type="EMBL" id="KN832970">
    <property type="protein sequence ID" value="KIM92053.1"/>
    <property type="molecule type" value="Genomic_DNA"/>
</dbReference>
<evidence type="ECO:0000256" key="1">
    <source>
        <dbReference type="SAM" id="Phobius"/>
    </source>
</evidence>
<feature type="transmembrane region" description="Helical" evidence="1">
    <location>
        <begin position="124"/>
        <end position="144"/>
    </location>
</feature>
<dbReference type="OrthoDB" id="3596006at2759"/>
<keyword evidence="1" id="KW-0812">Transmembrane</keyword>
<keyword evidence="3" id="KW-1185">Reference proteome</keyword>
<keyword evidence="1" id="KW-1133">Transmembrane helix</keyword>
<dbReference type="AlphaFoldDB" id="A0A0C3BZS8"/>
<name>A0A0C3BZS8_PILCF</name>
<evidence type="ECO:0008006" key="4">
    <source>
        <dbReference type="Google" id="ProtNLM"/>
    </source>
</evidence>
<dbReference type="InParanoid" id="A0A0C3BZS8"/>
<keyword evidence="1" id="KW-0472">Membrane</keyword>
<dbReference type="Proteomes" id="UP000054166">
    <property type="component" value="Unassembled WGS sequence"/>
</dbReference>
<sequence>MPVIWGFDLSEMSWSAFEHKKMFDPRWHLRRERFIVYQLAMLICLAAECTATYSLTKYEDLQTHVEAANGRGAQLHNNDLIAAECLTIVFCVLVATLFGAEFFFLLFFPQRTYPKWYNGTKKSLAVGITLGVFAAALMSSVIVARNSAFITGVDEATKQGLVEFFYRPPLRYNVYSTNIAYVVLLWIGLFCTAASTVIMFIAAKHDAQCGTEPRLSLSEDERHLKEGRNGATT</sequence>
<reference evidence="2 3" key="1">
    <citation type="submission" date="2014-04" db="EMBL/GenBank/DDBJ databases">
        <authorList>
            <consortium name="DOE Joint Genome Institute"/>
            <person name="Kuo A."/>
            <person name="Tarkka M."/>
            <person name="Buscot F."/>
            <person name="Kohler A."/>
            <person name="Nagy L.G."/>
            <person name="Floudas D."/>
            <person name="Copeland A."/>
            <person name="Barry K.W."/>
            <person name="Cichocki N."/>
            <person name="Veneault-Fourrey C."/>
            <person name="LaButti K."/>
            <person name="Lindquist E.A."/>
            <person name="Lipzen A."/>
            <person name="Lundell T."/>
            <person name="Morin E."/>
            <person name="Murat C."/>
            <person name="Sun H."/>
            <person name="Tunlid A."/>
            <person name="Henrissat B."/>
            <person name="Grigoriev I.V."/>
            <person name="Hibbett D.S."/>
            <person name="Martin F."/>
            <person name="Nordberg H.P."/>
            <person name="Cantor M.N."/>
            <person name="Hua S.X."/>
        </authorList>
    </citation>
    <scope>NUCLEOTIDE SEQUENCE [LARGE SCALE GENOMIC DNA]</scope>
    <source>
        <strain evidence="2 3">F 1598</strain>
    </source>
</reference>
<feature type="transmembrane region" description="Helical" evidence="1">
    <location>
        <begin position="34"/>
        <end position="55"/>
    </location>
</feature>
<evidence type="ECO:0000313" key="2">
    <source>
        <dbReference type="EMBL" id="KIM92053.1"/>
    </source>
</evidence>
<evidence type="ECO:0000313" key="3">
    <source>
        <dbReference type="Proteomes" id="UP000054166"/>
    </source>
</evidence>